<dbReference type="Proteomes" id="UP000198510">
    <property type="component" value="Unassembled WGS sequence"/>
</dbReference>
<dbReference type="STRING" id="1075417.SAMN05421823_10557"/>
<dbReference type="AlphaFoldDB" id="A0A1G9INN2"/>
<feature type="transmembrane region" description="Helical" evidence="1">
    <location>
        <begin position="176"/>
        <end position="202"/>
    </location>
</feature>
<dbReference type="EMBL" id="FNFO01000005">
    <property type="protein sequence ID" value="SDL26740.1"/>
    <property type="molecule type" value="Genomic_DNA"/>
</dbReference>
<name>A0A1G9INN2_9BACT</name>
<dbReference type="OrthoDB" id="1049480at2"/>
<keyword evidence="3" id="KW-1185">Reference proteome</keyword>
<feature type="transmembrane region" description="Helical" evidence="1">
    <location>
        <begin position="222"/>
        <end position="246"/>
    </location>
</feature>
<gene>
    <name evidence="2" type="ORF">SAMN05421823_10557</name>
</gene>
<reference evidence="2 3" key="1">
    <citation type="submission" date="2016-10" db="EMBL/GenBank/DDBJ databases">
        <authorList>
            <person name="de Groot N.N."/>
        </authorList>
    </citation>
    <scope>NUCLEOTIDE SEQUENCE [LARGE SCALE GENOMIC DNA]</scope>
    <source>
        <strain evidence="2 3">DSM 25186</strain>
    </source>
</reference>
<keyword evidence="1" id="KW-0472">Membrane</keyword>
<organism evidence="2 3">
    <name type="scientific">Catalinimonas alkaloidigena</name>
    <dbReference type="NCBI Taxonomy" id="1075417"/>
    <lineage>
        <taxon>Bacteria</taxon>
        <taxon>Pseudomonadati</taxon>
        <taxon>Bacteroidota</taxon>
        <taxon>Cytophagia</taxon>
        <taxon>Cytophagales</taxon>
        <taxon>Catalimonadaceae</taxon>
        <taxon>Catalinimonas</taxon>
    </lineage>
</organism>
<keyword evidence="1" id="KW-0812">Transmembrane</keyword>
<evidence type="ECO:0000313" key="3">
    <source>
        <dbReference type="Proteomes" id="UP000198510"/>
    </source>
</evidence>
<accession>A0A1G9INN2</accession>
<feature type="transmembrane region" description="Helical" evidence="1">
    <location>
        <begin position="118"/>
        <end position="145"/>
    </location>
</feature>
<evidence type="ECO:0008006" key="4">
    <source>
        <dbReference type="Google" id="ProtNLM"/>
    </source>
</evidence>
<keyword evidence="1" id="KW-1133">Transmembrane helix</keyword>
<feature type="transmembrane region" description="Helical" evidence="1">
    <location>
        <begin position="43"/>
        <end position="63"/>
    </location>
</feature>
<protein>
    <recommendedName>
        <fullName evidence="4">Membrane domain of glycerophosphoryl diester phosphodiesterase</fullName>
    </recommendedName>
</protein>
<dbReference type="RefSeq" id="WP_089682981.1">
    <property type="nucleotide sequence ID" value="NZ_FNFO01000005.1"/>
</dbReference>
<feature type="transmembrane region" description="Helical" evidence="1">
    <location>
        <begin position="75"/>
        <end position="98"/>
    </location>
</feature>
<evidence type="ECO:0000313" key="2">
    <source>
        <dbReference type="EMBL" id="SDL26740.1"/>
    </source>
</evidence>
<sequence length="280" mass="31107">MRETLTTQLDLRQIRTFQESGAYVFAFIRQEFRPLKSYLSRSVVPLALVSGMGTNFLPFYLAPLTSPAFMMLLNVLWLGLMYLVFTIMIGTYVGSYVAGEAPTVGAAWRATNRLIGRLMGAGLGYVVISTLAGVLLLFPAIYLAVDFSLTFTALVQEDSNVATGFARSGILLKQQWWATFLLLLLFWGLVYVINLSFSLAYYNLFSVVSLHALETASWRQGVFLGLAALFSSATYVLYLLPILALLMHYYSQVERTEATGLLARIQTVGLSKTSDDAELY</sequence>
<evidence type="ECO:0000256" key="1">
    <source>
        <dbReference type="SAM" id="Phobius"/>
    </source>
</evidence>
<proteinExistence type="predicted"/>